<dbReference type="HOGENOM" id="CLU_060196_2_1_9"/>
<keyword evidence="6" id="KW-1185">Reference proteome</keyword>
<dbReference type="PaxDb" id="195103-CPF_2583"/>
<evidence type="ECO:0000256" key="1">
    <source>
        <dbReference type="ARBA" id="ARBA00007557"/>
    </source>
</evidence>
<dbReference type="PROSITE" id="PS01065">
    <property type="entry name" value="ETF_BETA"/>
    <property type="match status" value="1"/>
</dbReference>
<dbReference type="SUPFAM" id="SSF52402">
    <property type="entry name" value="Adenine nucleotide alpha hydrolases-like"/>
    <property type="match status" value="1"/>
</dbReference>
<dbReference type="SMART" id="SM00893">
    <property type="entry name" value="ETF"/>
    <property type="match status" value="1"/>
</dbReference>
<organism evidence="5 6">
    <name type="scientific">Clostridium perfringens (strain ATCC 13124 / DSM 756 / JCM 1290 / NCIMB 6125 / NCTC 8237 / Type A)</name>
    <dbReference type="NCBI Taxonomy" id="195103"/>
    <lineage>
        <taxon>Bacteria</taxon>
        <taxon>Bacillati</taxon>
        <taxon>Bacillota</taxon>
        <taxon>Clostridia</taxon>
        <taxon>Eubacteriales</taxon>
        <taxon>Clostridiaceae</taxon>
        <taxon>Clostridium</taxon>
    </lineage>
</organism>
<comment type="cofactor">
    <cofactor evidence="3">
        <name>AMP</name>
        <dbReference type="ChEBI" id="CHEBI:456215"/>
    </cofactor>
</comment>
<dbReference type="RefSeq" id="WP_003460115.1">
    <property type="nucleotide sequence ID" value="NC_008261.1"/>
</dbReference>
<dbReference type="PIRSF" id="PIRSF000090">
    <property type="entry name" value="Beta-ETF"/>
    <property type="match status" value="1"/>
</dbReference>
<evidence type="ECO:0000256" key="2">
    <source>
        <dbReference type="ARBA" id="ARBA00042002"/>
    </source>
</evidence>
<dbReference type="STRING" id="195103.CPF_2583"/>
<gene>
    <name evidence="5" type="ordered locus">CPF_2583</name>
</gene>
<dbReference type="PANTHER" id="PTHR21294:SF17">
    <property type="entry name" value="PROTEIN FIXA"/>
    <property type="match status" value="1"/>
</dbReference>
<dbReference type="PANTHER" id="PTHR21294">
    <property type="entry name" value="ELECTRON TRANSFER FLAVOPROTEIN BETA-SUBUNIT"/>
    <property type="match status" value="1"/>
</dbReference>
<evidence type="ECO:0000256" key="3">
    <source>
        <dbReference type="ARBA" id="ARBA00049933"/>
    </source>
</evidence>
<dbReference type="InterPro" id="IPR014730">
    <property type="entry name" value="ETF_a/b_N"/>
</dbReference>
<proteinExistence type="inferred from homology"/>
<protein>
    <recommendedName>
        <fullName evidence="2">Electron transfer flavoprotein small subunit</fullName>
    </recommendedName>
</protein>
<dbReference type="InterPro" id="IPR014729">
    <property type="entry name" value="Rossmann-like_a/b/a_fold"/>
</dbReference>
<evidence type="ECO:0000313" key="6">
    <source>
        <dbReference type="Proteomes" id="UP000001823"/>
    </source>
</evidence>
<dbReference type="AlphaFoldDB" id="A0A0H2YT04"/>
<feature type="domain" description="Electron transfer flavoprotein alpha/beta-subunit N-terminal" evidence="4">
    <location>
        <begin position="22"/>
        <end position="211"/>
    </location>
</feature>
<reference evidence="5 6" key="1">
    <citation type="journal article" date="2006" name="Genome Res.">
        <title>Skewed genomic variability in strains of the toxigenic bacterial pathogen, Clostridium perfringens.</title>
        <authorList>
            <person name="Myers G.S."/>
            <person name="Rasko D.A."/>
            <person name="Cheung J.K."/>
            <person name="Ravel J."/>
            <person name="Seshadri R."/>
            <person name="Deboy R.T."/>
            <person name="Ren Q."/>
            <person name="Varga J."/>
            <person name="Awad M.M."/>
            <person name="Brinkac L.M."/>
            <person name="Daugherty S.C."/>
            <person name="Haft D.H."/>
            <person name="Dodson R.J."/>
            <person name="Madupu R."/>
            <person name="Nelson W.C."/>
            <person name="Rosovitz M.J."/>
            <person name="Sullivan S.A."/>
            <person name="Khouri H."/>
            <person name="Dimitrov G.I."/>
            <person name="Watkins K.L."/>
            <person name="Mulligan S."/>
            <person name="Benton J."/>
            <person name="Radune D."/>
            <person name="Fisher D.J."/>
            <person name="Atkins H.S."/>
            <person name="Hiscox T."/>
            <person name="Jost B.H."/>
            <person name="Billington S.J."/>
            <person name="Songer J.G."/>
            <person name="McClane B.A."/>
            <person name="Titball R.W."/>
            <person name="Rood J.I."/>
            <person name="Melville S.B."/>
            <person name="Paulsen I.T."/>
        </authorList>
    </citation>
    <scope>NUCLEOTIDE SEQUENCE [LARGE SCALE GENOMIC DNA]</scope>
    <source>
        <strain evidence="6">ATCC 13124 / DSM 756 / JCM 1290 / NCIMB 6125 / NCTC 8237 / S 107 / Type A</strain>
    </source>
</reference>
<evidence type="ECO:0000259" key="4">
    <source>
        <dbReference type="SMART" id="SM00893"/>
    </source>
</evidence>
<dbReference type="InterPro" id="IPR000049">
    <property type="entry name" value="ET-Flavoprotein_bsu_CS"/>
</dbReference>
<dbReference type="Proteomes" id="UP000001823">
    <property type="component" value="Chromosome"/>
</dbReference>
<comment type="similarity">
    <text evidence="1">Belongs to the ETF beta-subunit/FixA family.</text>
</comment>
<dbReference type="GO" id="GO:0009055">
    <property type="term" value="F:electron transfer activity"/>
    <property type="evidence" value="ECO:0007669"/>
    <property type="project" value="InterPro"/>
</dbReference>
<sequence>MKIVVCLKQVPDTTAVKIDPKTGTLIRDGVPSIINPEDKHALEAALQLKDNNGAEVTVLSMGPPQAKSALREALCMGADKAILITDRAFAGADTLATSKALAGALKKLEYDIIFAGRQAIDGDTAQVGPEIAEHLNIPQVTYVQGVKVEEDGLLVNRALEDGYELIKVEAPVLLTAIKELNEPRYMNVKNIFETSDDEILVWSADDIDVDKAELGLKGSPTKVKRSMTKEAKGAGEIVKESPKDSVTYVLGKLKEKHYI</sequence>
<dbReference type="GeneID" id="93001138"/>
<dbReference type="CDD" id="cd01714">
    <property type="entry name" value="ETF_beta"/>
    <property type="match status" value="1"/>
</dbReference>
<dbReference type="eggNOG" id="COG2086">
    <property type="taxonomic scope" value="Bacteria"/>
</dbReference>
<dbReference type="Gene3D" id="3.40.50.620">
    <property type="entry name" value="HUPs"/>
    <property type="match status" value="1"/>
</dbReference>
<accession>A0A0H2YT04</accession>
<dbReference type="InterPro" id="IPR033948">
    <property type="entry name" value="ETF_beta_N"/>
</dbReference>
<dbReference type="KEGG" id="cpf:CPF_2583"/>
<name>A0A0H2YT04_CLOP1</name>
<dbReference type="EMBL" id="CP000246">
    <property type="protein sequence ID" value="ABG84135.1"/>
    <property type="molecule type" value="Genomic_DNA"/>
</dbReference>
<evidence type="ECO:0000313" key="5">
    <source>
        <dbReference type="EMBL" id="ABG84135.1"/>
    </source>
</evidence>
<dbReference type="InterPro" id="IPR012255">
    <property type="entry name" value="ETF_b"/>
</dbReference>
<dbReference type="Pfam" id="PF01012">
    <property type="entry name" value="ETF"/>
    <property type="match status" value="1"/>
</dbReference>